<dbReference type="SUPFAM" id="SSF56954">
    <property type="entry name" value="Outer membrane efflux proteins (OEP)"/>
    <property type="match status" value="1"/>
</dbReference>
<reference evidence="3" key="1">
    <citation type="submission" date="2016-10" db="EMBL/GenBank/DDBJ databases">
        <authorList>
            <person name="Varghese N."/>
            <person name="Submissions S."/>
        </authorList>
    </citation>
    <scope>NUCLEOTIDE SEQUENCE [LARGE SCALE GENOMIC DNA]</scope>
    <source>
        <strain evidence="3">CECT 8338</strain>
    </source>
</reference>
<name>A0A1H2GJK4_9GAMM</name>
<evidence type="ECO:0000313" key="2">
    <source>
        <dbReference type="EMBL" id="SDU19662.1"/>
    </source>
</evidence>
<dbReference type="GO" id="GO:0016020">
    <property type="term" value="C:membrane"/>
    <property type="evidence" value="ECO:0007669"/>
    <property type="project" value="UniProtKB-SubCell"/>
</dbReference>
<dbReference type="Proteomes" id="UP000243924">
    <property type="component" value="Chromosome I"/>
</dbReference>
<protein>
    <recommendedName>
        <fullName evidence="4">Outer membrane protein TolC</fullName>
    </recommendedName>
</protein>
<feature type="coiled-coil region" evidence="1">
    <location>
        <begin position="327"/>
        <end position="354"/>
    </location>
</feature>
<evidence type="ECO:0000256" key="1">
    <source>
        <dbReference type="SAM" id="Coils"/>
    </source>
</evidence>
<gene>
    <name evidence="2" type="ORF">SAMN05216210_2346</name>
</gene>
<dbReference type="STRING" id="1434072.SAMN05216210_2346"/>
<sequence>MGGRPSMQLLLGSVLIAIALSPQQLMAVSLQSLLDGMHDTPATLASQHEEQRIDAELQQRRATAGWSLFGGVDSGRFREVETTGIQEFEGYGAQLGLRYPLLGSMQARKASVTDARVSLAQAQQMTELSRAEQRMLLRQTYIDWWQQQALDDWCARQRIKARDEHDRVATRVMHKELRLSEELWTQQRWRSLMLPCGNLQQRMAQLEQRLGYLHGKPLAADTKAQVEALPLEPAPLQQWLPLLEEHPALQVHQAEQQGLQPLTRERWSDRVDASFSLAQSYDRRTDIGGSGSGLVAAITFETPLTGIADSRETPAAAQQRAAHQRYLDARQSLAQTLELTLQQYRQQLDSIALRQLQLDYTRQLILEQQERQRINNASEFMGLRMARLEQADIGLELINDWHAAWSLLAELETLAEQQLPLLSTKQVEWSAKADRPAPASHQEPGWRQSAYIWNSTLLLDKRHREQQINALTSAGFNHVYLGFDAEQVARLEQLSPNIEQLIRQLRQHGFIVDLLLGDPAWISAENRADLLQLIDRFAALPFDHLHLDLEVEQLGWPVPDTRLVDWLQTLEAVSNVSPWPVTLVGHHRWFAPTARGSGHCIPCALPDLDIDAVTIMLYSTAESSVIERTAAIADAWPELKVSLAQSVESTLPQENSWQGSSHGELEALNARLRRQLGKHDLAGLAWQDWQHYLNIIEAGSQVP</sequence>
<dbReference type="EMBL" id="LT629787">
    <property type="protein sequence ID" value="SDU19662.1"/>
    <property type="molecule type" value="Genomic_DNA"/>
</dbReference>
<evidence type="ECO:0000313" key="3">
    <source>
        <dbReference type="Proteomes" id="UP000243924"/>
    </source>
</evidence>
<proteinExistence type="predicted"/>
<dbReference type="Gene3D" id="1.20.1600.10">
    <property type="entry name" value="Outer membrane efflux proteins (OEP)"/>
    <property type="match status" value="1"/>
</dbReference>
<evidence type="ECO:0008006" key="4">
    <source>
        <dbReference type="Google" id="ProtNLM"/>
    </source>
</evidence>
<keyword evidence="1" id="KW-0175">Coiled coil</keyword>
<accession>A0A1H2GJK4</accession>
<organism evidence="2 3">
    <name type="scientific">Halopseudomonas salegens</name>
    <dbReference type="NCBI Taxonomy" id="1434072"/>
    <lineage>
        <taxon>Bacteria</taxon>
        <taxon>Pseudomonadati</taxon>
        <taxon>Pseudomonadota</taxon>
        <taxon>Gammaproteobacteria</taxon>
        <taxon>Pseudomonadales</taxon>
        <taxon>Pseudomonadaceae</taxon>
        <taxon>Halopseudomonas</taxon>
    </lineage>
</organism>
<dbReference type="AlphaFoldDB" id="A0A1H2GJK4"/>
<dbReference type="GO" id="GO:0015562">
    <property type="term" value="F:efflux transmembrane transporter activity"/>
    <property type="evidence" value="ECO:0007669"/>
    <property type="project" value="InterPro"/>
</dbReference>
<keyword evidence="3" id="KW-1185">Reference proteome</keyword>